<reference evidence="2 3" key="1">
    <citation type="submission" date="2016-10" db="EMBL/GenBank/DDBJ databases">
        <authorList>
            <person name="Varghese N."/>
            <person name="Submissions S."/>
        </authorList>
    </citation>
    <scope>NUCLEOTIDE SEQUENCE [LARGE SCALE GENOMIC DNA]</scope>
    <source>
        <strain evidence="2 3">DSM 11449</strain>
    </source>
</reference>
<dbReference type="SUPFAM" id="SSF51971">
    <property type="entry name" value="Nucleotide-binding domain"/>
    <property type="match status" value="1"/>
</dbReference>
<organism evidence="2 3">
    <name type="scientific">Capnocytophaga granulosa</name>
    <dbReference type="NCBI Taxonomy" id="45242"/>
    <lineage>
        <taxon>Bacteria</taxon>
        <taxon>Pseudomonadati</taxon>
        <taxon>Bacteroidota</taxon>
        <taxon>Flavobacteriia</taxon>
        <taxon>Flavobacteriales</taxon>
        <taxon>Flavobacteriaceae</taxon>
        <taxon>Capnocytophaga</taxon>
    </lineage>
</organism>
<comment type="caution">
    <text evidence="2">The sequence shown here is derived from an EMBL/GenBank/DDBJ whole genome shotgun (WGS) entry which is preliminary data.</text>
</comment>
<dbReference type="PANTHER" id="PTHR13847">
    <property type="entry name" value="SARCOSINE DEHYDROGENASE-RELATED"/>
    <property type="match status" value="1"/>
</dbReference>
<dbReference type="RefSeq" id="WP_016419488.1">
    <property type="nucleotide sequence ID" value="NZ_FNND01000001.1"/>
</dbReference>
<dbReference type="Proteomes" id="UP000182771">
    <property type="component" value="Unassembled WGS sequence"/>
</dbReference>
<dbReference type="InterPro" id="IPR006076">
    <property type="entry name" value="FAD-dep_OxRdtase"/>
</dbReference>
<dbReference type="SUPFAM" id="SSF54373">
    <property type="entry name" value="FAD-linked reductases, C-terminal domain"/>
    <property type="match status" value="1"/>
</dbReference>
<evidence type="ECO:0000313" key="3">
    <source>
        <dbReference type="Proteomes" id="UP000182771"/>
    </source>
</evidence>
<feature type="domain" description="FAD dependent oxidoreductase" evidence="1">
    <location>
        <begin position="3"/>
        <end position="322"/>
    </location>
</feature>
<dbReference type="GO" id="GO:0005737">
    <property type="term" value="C:cytoplasm"/>
    <property type="evidence" value="ECO:0007669"/>
    <property type="project" value="TreeGrafter"/>
</dbReference>
<dbReference type="InterPro" id="IPR036188">
    <property type="entry name" value="FAD/NAD-bd_sf"/>
</dbReference>
<dbReference type="AlphaFoldDB" id="A0A1H2QLS3"/>
<gene>
    <name evidence="2" type="ORF">SAMN05444420_101182</name>
</gene>
<dbReference type="EMBL" id="FNND01000001">
    <property type="protein sequence ID" value="SDW07614.1"/>
    <property type="molecule type" value="Genomic_DNA"/>
</dbReference>
<dbReference type="Gene3D" id="3.30.9.10">
    <property type="entry name" value="D-Amino Acid Oxidase, subunit A, domain 2"/>
    <property type="match status" value="1"/>
</dbReference>
<protein>
    <submittedName>
        <fullName evidence="2">Glycine/D-amino acid oxidase</fullName>
    </submittedName>
</protein>
<keyword evidence="3" id="KW-1185">Reference proteome</keyword>
<accession>A0A1H2QLS3</accession>
<name>A0A1H2QLS3_9FLAO</name>
<evidence type="ECO:0000313" key="2">
    <source>
        <dbReference type="EMBL" id="SDW07614.1"/>
    </source>
</evidence>
<dbReference type="OrthoDB" id="214253at2"/>
<dbReference type="GeneID" id="85017944"/>
<dbReference type="Gene3D" id="3.50.50.60">
    <property type="entry name" value="FAD/NAD(P)-binding domain"/>
    <property type="match status" value="1"/>
</dbReference>
<proteinExistence type="predicted"/>
<sequence>MKDYIIVGFGFAGCSLVHLLEKYQKSFVVFSDDPTPVTTVAGAMFNPIILKRFTPVWRVEEQMALLLPFFGEIERKLATSFIYKTRVFRKFTSVEEKNNWFVASDKPILSQYLSTEVRSSLSPYVETPFGVGEVLHTGLINTRVLIPAYQEKLQKEGVYFQEKLEYDALQIKEDCVSYKGISAKRVVFCEGYGMVHNPFFNYLPMVGSKGELLSFEADDLQLDGVLKSDGFIAPLGGNTFKIGTTYDNDDKDPSPTAHGRQTLIEKLERLISCPYRITGQMAGIRPTVKDRRPLVGVHPKYKNLFILNGLGTHGALLAPYTATSLYDFIENGKIIDKEMNITRHSRFFQ</sequence>
<dbReference type="Pfam" id="PF01266">
    <property type="entry name" value="DAO"/>
    <property type="match status" value="1"/>
</dbReference>
<evidence type="ECO:0000259" key="1">
    <source>
        <dbReference type="Pfam" id="PF01266"/>
    </source>
</evidence>